<evidence type="ECO:0000313" key="3">
    <source>
        <dbReference type="EMBL" id="RDW77934.1"/>
    </source>
</evidence>
<sequence length="175" mass="19298">MAPSSENLRALAARQTIDNNNNLSCDYYGGCYSTWDTWGRWVALVVIIVIFLLIALAFSCVNNRRRRRRGMQPMYGTGWFAGKPPVGHYQNAPGYYGQPQPFYGAPAPPYTPSPMGDQMTGNTFNSNEGYYGHHAGGAYELQPPSSAYQPQRGGDPVYESPTGPPPDRKGNAIIR</sequence>
<evidence type="ECO:0000256" key="1">
    <source>
        <dbReference type="SAM" id="MobiDB-lite"/>
    </source>
</evidence>
<keyword evidence="2" id="KW-0812">Transmembrane</keyword>
<comment type="caution">
    <text evidence="3">The sequence shown here is derived from an EMBL/GenBank/DDBJ whole genome shotgun (WGS) entry which is preliminary data.</text>
</comment>
<dbReference type="OrthoDB" id="3556830at2759"/>
<keyword evidence="2" id="KW-1133">Transmembrane helix</keyword>
<dbReference type="InterPro" id="IPR020999">
    <property type="entry name" value="Chitin_synth_reg_RCR"/>
</dbReference>
<dbReference type="GO" id="GO:0016192">
    <property type="term" value="P:vesicle-mediated transport"/>
    <property type="evidence" value="ECO:0007669"/>
    <property type="project" value="TreeGrafter"/>
</dbReference>
<accession>A0A3D8RVP2</accession>
<reference evidence="3 4" key="1">
    <citation type="journal article" date="2018" name="IMA Fungus">
        <title>IMA Genome-F 9: Draft genome sequence of Annulohypoxylon stygium, Aspergillus mulundensis, Berkeleyomyces basicola (syn. Thielaviopsis basicola), Ceratocystis smalleyi, two Cercospora beticola strains, Coleophoma cylindrospora, Fusarium fracticaudum, Phialophora cf. hyalina, and Morchella septimelata.</title>
        <authorList>
            <person name="Wingfield B.D."/>
            <person name="Bills G.F."/>
            <person name="Dong Y."/>
            <person name="Huang W."/>
            <person name="Nel W.J."/>
            <person name="Swalarsk-Parry B.S."/>
            <person name="Vaghefi N."/>
            <person name="Wilken P.M."/>
            <person name="An Z."/>
            <person name="de Beer Z.W."/>
            <person name="De Vos L."/>
            <person name="Chen L."/>
            <person name="Duong T.A."/>
            <person name="Gao Y."/>
            <person name="Hammerbacher A."/>
            <person name="Kikkert J.R."/>
            <person name="Li Y."/>
            <person name="Li H."/>
            <person name="Li K."/>
            <person name="Li Q."/>
            <person name="Liu X."/>
            <person name="Ma X."/>
            <person name="Naidoo K."/>
            <person name="Pethybridge S.J."/>
            <person name="Sun J."/>
            <person name="Steenkamp E.T."/>
            <person name="van der Nest M.A."/>
            <person name="van Wyk S."/>
            <person name="Wingfield M.J."/>
            <person name="Xiong C."/>
            <person name="Yue Q."/>
            <person name="Zhang X."/>
        </authorList>
    </citation>
    <scope>NUCLEOTIDE SEQUENCE [LARGE SCALE GENOMIC DNA]</scope>
    <source>
        <strain evidence="3 4">BP5796</strain>
    </source>
</reference>
<dbReference type="Proteomes" id="UP000256328">
    <property type="component" value="Unassembled WGS sequence"/>
</dbReference>
<dbReference type="PANTHER" id="PTHR28187:SF1">
    <property type="entry name" value="PROTEIN RCR1-RELATED"/>
    <property type="match status" value="1"/>
</dbReference>
<feature type="compositionally biased region" description="Polar residues" evidence="1">
    <location>
        <begin position="119"/>
        <end position="128"/>
    </location>
</feature>
<feature type="transmembrane region" description="Helical" evidence="2">
    <location>
        <begin position="41"/>
        <end position="61"/>
    </location>
</feature>
<name>A0A3D8RVP2_9HELO</name>
<evidence type="ECO:0000256" key="2">
    <source>
        <dbReference type="SAM" id="Phobius"/>
    </source>
</evidence>
<gene>
    <name evidence="3" type="ORF">BP5796_05786</name>
</gene>
<evidence type="ECO:0000313" key="4">
    <source>
        <dbReference type="Proteomes" id="UP000256328"/>
    </source>
</evidence>
<keyword evidence="4" id="KW-1185">Reference proteome</keyword>
<keyword evidence="2" id="KW-0472">Membrane</keyword>
<proteinExistence type="predicted"/>
<feature type="compositionally biased region" description="Basic and acidic residues" evidence="1">
    <location>
        <begin position="166"/>
        <end position="175"/>
    </location>
</feature>
<dbReference type="EMBL" id="PDLN01000008">
    <property type="protein sequence ID" value="RDW77934.1"/>
    <property type="molecule type" value="Genomic_DNA"/>
</dbReference>
<dbReference type="Pfam" id="PF12273">
    <property type="entry name" value="RCR"/>
    <property type="match status" value="1"/>
</dbReference>
<dbReference type="AlphaFoldDB" id="A0A3D8RVP2"/>
<dbReference type="PANTHER" id="PTHR28187">
    <property type="entry name" value="PROTEIN RCR1-RELATED"/>
    <property type="match status" value="1"/>
</dbReference>
<organism evidence="3 4">
    <name type="scientific">Coleophoma crateriformis</name>
    <dbReference type="NCBI Taxonomy" id="565419"/>
    <lineage>
        <taxon>Eukaryota</taxon>
        <taxon>Fungi</taxon>
        <taxon>Dikarya</taxon>
        <taxon>Ascomycota</taxon>
        <taxon>Pezizomycotina</taxon>
        <taxon>Leotiomycetes</taxon>
        <taxon>Helotiales</taxon>
        <taxon>Dermateaceae</taxon>
        <taxon>Coleophoma</taxon>
    </lineage>
</organism>
<feature type="compositionally biased region" description="Low complexity" evidence="1">
    <location>
        <begin position="129"/>
        <end position="139"/>
    </location>
</feature>
<feature type="region of interest" description="Disordered" evidence="1">
    <location>
        <begin position="107"/>
        <end position="175"/>
    </location>
</feature>
<protein>
    <submittedName>
        <fullName evidence="3">Uncharacterized protein</fullName>
    </submittedName>
</protein>